<evidence type="ECO:0000313" key="3">
    <source>
        <dbReference type="Proteomes" id="UP000307440"/>
    </source>
</evidence>
<protein>
    <submittedName>
        <fullName evidence="2">Metallo-dependent phosphatase</fullName>
    </submittedName>
</protein>
<dbReference type="SUPFAM" id="SSF56300">
    <property type="entry name" value="Metallo-dependent phosphatases"/>
    <property type="match status" value="1"/>
</dbReference>
<dbReference type="EMBL" id="ML210389">
    <property type="protein sequence ID" value="TFK18605.1"/>
    <property type="molecule type" value="Genomic_DNA"/>
</dbReference>
<dbReference type="InterPro" id="IPR029052">
    <property type="entry name" value="Metallo-depent_PP-like"/>
</dbReference>
<organism evidence="2 3">
    <name type="scientific">Coprinopsis marcescibilis</name>
    <name type="common">Agaric fungus</name>
    <name type="synonym">Psathyrella marcescibilis</name>
    <dbReference type="NCBI Taxonomy" id="230819"/>
    <lineage>
        <taxon>Eukaryota</taxon>
        <taxon>Fungi</taxon>
        <taxon>Dikarya</taxon>
        <taxon>Basidiomycota</taxon>
        <taxon>Agaricomycotina</taxon>
        <taxon>Agaricomycetes</taxon>
        <taxon>Agaricomycetidae</taxon>
        <taxon>Agaricales</taxon>
        <taxon>Agaricineae</taxon>
        <taxon>Psathyrellaceae</taxon>
        <taxon>Coprinopsis</taxon>
    </lineage>
</organism>
<dbReference type="Gene3D" id="3.60.21.10">
    <property type="match status" value="1"/>
</dbReference>
<feature type="domain" description="Calcineurin-like phosphoesterase" evidence="1">
    <location>
        <begin position="44"/>
        <end position="240"/>
    </location>
</feature>
<dbReference type="OrthoDB" id="630188at2759"/>
<dbReference type="InterPro" id="IPR051693">
    <property type="entry name" value="UPF0046_metallophosphoest"/>
</dbReference>
<evidence type="ECO:0000313" key="2">
    <source>
        <dbReference type="EMBL" id="TFK18605.1"/>
    </source>
</evidence>
<evidence type="ECO:0000259" key="1">
    <source>
        <dbReference type="Pfam" id="PF00149"/>
    </source>
</evidence>
<sequence>MTTSVETIVIRSADAVVHLEYDPATLLPLDRMEYCSEDEQWTRFVCVSDTHGNAFPIPDGDVLLHSGDLTDYGTLEEFTTIMEWLYELPHKTKIIIAGNHDLTLHRDWYEDCWERWHDNKEDYDKIMELLTGDRAKQAGIVYLQNETFTFSVAPGRRSWTVYGSPWSPYFYDWAFNYRRTEAEPLIASFSSTDILLTHAPPAGILDCTDGRDFAGCKAVSSHLASGRLRPRLHLFGHIHESHGAYVHNWENRDQKCKIPQAQNKFYGSEGDDLFYEVDGSDYNEVQQELQLQKELLEAKNADPSVQRSVFVNAANQPAGLGRWLEVGDDDIEVPPGGQNFRPVIVDLKE</sequence>
<dbReference type="CDD" id="cd07379">
    <property type="entry name" value="MPP_239FB"/>
    <property type="match status" value="1"/>
</dbReference>
<dbReference type="GO" id="GO:0016787">
    <property type="term" value="F:hydrolase activity"/>
    <property type="evidence" value="ECO:0007669"/>
    <property type="project" value="InterPro"/>
</dbReference>
<dbReference type="Pfam" id="PF00149">
    <property type="entry name" value="Metallophos"/>
    <property type="match status" value="1"/>
</dbReference>
<gene>
    <name evidence="2" type="ORF">FA15DRAFT_627806</name>
</gene>
<reference evidence="2 3" key="1">
    <citation type="journal article" date="2019" name="Nat. Ecol. Evol.">
        <title>Megaphylogeny resolves global patterns of mushroom evolution.</title>
        <authorList>
            <person name="Varga T."/>
            <person name="Krizsan K."/>
            <person name="Foldi C."/>
            <person name="Dima B."/>
            <person name="Sanchez-Garcia M."/>
            <person name="Sanchez-Ramirez S."/>
            <person name="Szollosi G.J."/>
            <person name="Szarkandi J.G."/>
            <person name="Papp V."/>
            <person name="Albert L."/>
            <person name="Andreopoulos W."/>
            <person name="Angelini C."/>
            <person name="Antonin V."/>
            <person name="Barry K.W."/>
            <person name="Bougher N.L."/>
            <person name="Buchanan P."/>
            <person name="Buyck B."/>
            <person name="Bense V."/>
            <person name="Catcheside P."/>
            <person name="Chovatia M."/>
            <person name="Cooper J."/>
            <person name="Damon W."/>
            <person name="Desjardin D."/>
            <person name="Finy P."/>
            <person name="Geml J."/>
            <person name="Haridas S."/>
            <person name="Hughes K."/>
            <person name="Justo A."/>
            <person name="Karasinski D."/>
            <person name="Kautmanova I."/>
            <person name="Kiss B."/>
            <person name="Kocsube S."/>
            <person name="Kotiranta H."/>
            <person name="LaButti K.M."/>
            <person name="Lechner B.E."/>
            <person name="Liimatainen K."/>
            <person name="Lipzen A."/>
            <person name="Lukacs Z."/>
            <person name="Mihaltcheva S."/>
            <person name="Morgado L.N."/>
            <person name="Niskanen T."/>
            <person name="Noordeloos M.E."/>
            <person name="Ohm R.A."/>
            <person name="Ortiz-Santana B."/>
            <person name="Ovrebo C."/>
            <person name="Racz N."/>
            <person name="Riley R."/>
            <person name="Savchenko A."/>
            <person name="Shiryaev A."/>
            <person name="Soop K."/>
            <person name="Spirin V."/>
            <person name="Szebenyi C."/>
            <person name="Tomsovsky M."/>
            <person name="Tulloss R.E."/>
            <person name="Uehling J."/>
            <person name="Grigoriev I.V."/>
            <person name="Vagvolgyi C."/>
            <person name="Papp T."/>
            <person name="Martin F.M."/>
            <person name="Miettinen O."/>
            <person name="Hibbett D.S."/>
            <person name="Nagy L.G."/>
        </authorList>
    </citation>
    <scope>NUCLEOTIDE SEQUENCE [LARGE SCALE GENOMIC DNA]</scope>
    <source>
        <strain evidence="2 3">CBS 121175</strain>
    </source>
</reference>
<dbReference type="PANTHER" id="PTHR12905">
    <property type="entry name" value="METALLOPHOSPHOESTERASE"/>
    <property type="match status" value="1"/>
</dbReference>
<accession>A0A5C3KFQ8</accession>
<keyword evidence="3" id="KW-1185">Reference proteome</keyword>
<dbReference type="Proteomes" id="UP000307440">
    <property type="component" value="Unassembled WGS sequence"/>
</dbReference>
<dbReference type="AlphaFoldDB" id="A0A5C3KFQ8"/>
<dbReference type="InterPro" id="IPR004843">
    <property type="entry name" value="Calcineurin-like_PHP"/>
</dbReference>
<dbReference type="PANTHER" id="PTHR12905:SF0">
    <property type="entry name" value="CALCINEURIN-LIKE PHOSPHOESTERASE DOMAIN-CONTAINING PROTEIN"/>
    <property type="match status" value="1"/>
</dbReference>
<name>A0A5C3KFQ8_COPMA</name>
<proteinExistence type="predicted"/>